<feature type="chain" id="PRO_5005121879" description="Protein disulfide-isomerase" evidence="12">
    <location>
        <begin position="18"/>
        <end position="487"/>
    </location>
</feature>
<dbReference type="Pfam" id="PF00085">
    <property type="entry name" value="Thioredoxin"/>
    <property type="match status" value="2"/>
</dbReference>
<dbReference type="GO" id="GO:0006457">
    <property type="term" value="P:protein folding"/>
    <property type="evidence" value="ECO:0000318"/>
    <property type="project" value="GO_Central"/>
</dbReference>
<evidence type="ECO:0000313" key="15">
    <source>
        <dbReference type="Proteomes" id="UP000001593"/>
    </source>
</evidence>
<sequence>MLYSTAFVLLFVGSTLSSDVLDLGDSNFKSGVAGKDIMLVEFFAPWCGHCKRLAPEYETAAEALKKNDPPVPLAKVDCTEAGKDTCSKYGVSGYPTLKIFRNGEMSKDYDGPRDSSGIIRYMKKQAGPSSVEIKSVDHLEKKLDDAESNVVVGFLDGDDDLKNAFMRTANEMRDSFSFAHASVTDVLEKYNYKNQIVVFRPKHLHTKLEPSFIAYTGSPDDFYIKKFINAKAHGRVGQRTPDNEEQFPKPLCVVFFDVDWKKNAKGSKYWRNRVLKVTKFFDDKAMNFAIASFSDYERVLSDIGVTDKANPSAVVYNDAGDKFLMKEKFSVDSFKQFLEDYFAGSLKPHIKSEPLPESNDGPVKVVVGENFKEIVNDPTKDVLIEFYAPWCGHCKSLEPKYNELGEKLQDVKDIVIAKMDATANDAPPNFSVQGFPTIYWAPANNKENPEKYEGGREVSDFVDFIKRKATKPVNLDEKKKKKSKSEL</sequence>
<dbReference type="GO" id="GO:0009986">
    <property type="term" value="C:cell surface"/>
    <property type="evidence" value="ECO:0007669"/>
    <property type="project" value="UniProtKB-ARBA"/>
</dbReference>
<evidence type="ECO:0000256" key="1">
    <source>
        <dbReference type="ARBA" id="ARBA00001182"/>
    </source>
</evidence>
<dbReference type="CDD" id="cd02961">
    <property type="entry name" value="PDI_a_family"/>
    <property type="match status" value="1"/>
</dbReference>
<keyword evidence="6" id="KW-0256">Endoplasmic reticulum</keyword>
<dbReference type="Gene3D" id="3.40.30.10">
    <property type="entry name" value="Glutaredoxin"/>
    <property type="match status" value="4"/>
</dbReference>
<evidence type="ECO:0000256" key="12">
    <source>
        <dbReference type="RuleBase" id="RU361130"/>
    </source>
</evidence>
<dbReference type="HOGENOM" id="CLU_025879_6_0_1"/>
<comment type="similarity">
    <text evidence="3 11">Belongs to the protein disulfide isomerase family.</text>
</comment>
<feature type="disulfide bond" description="Redox-active" evidence="10">
    <location>
        <begin position="47"/>
        <end position="50"/>
    </location>
</feature>
<dbReference type="OMA" id="HRTQDSV"/>
<evidence type="ECO:0000256" key="4">
    <source>
        <dbReference type="ARBA" id="ARBA00022729"/>
    </source>
</evidence>
<dbReference type="InterPro" id="IPR036249">
    <property type="entry name" value="Thioredoxin-like_sf"/>
</dbReference>
<dbReference type="PhylomeDB" id="A7SXD7"/>
<comment type="subcellular location">
    <subcellularLocation>
        <location evidence="2">Endoplasmic reticulum lumen</location>
    </subcellularLocation>
</comment>
<dbReference type="Pfam" id="PF13848">
    <property type="entry name" value="Thioredoxin_6"/>
    <property type="match status" value="1"/>
</dbReference>
<dbReference type="FunFam" id="3.40.30.10:FF:000017">
    <property type="entry name" value="Protein disulfide-isomerase A4"/>
    <property type="match status" value="1"/>
</dbReference>
<feature type="signal peptide" evidence="12">
    <location>
        <begin position="1"/>
        <end position="17"/>
    </location>
</feature>
<dbReference type="FunFam" id="3.40.30.10:FF:000054">
    <property type="entry name" value="Disulfide-isomerase A3"/>
    <property type="match status" value="1"/>
</dbReference>
<comment type="catalytic activity">
    <reaction evidence="1 12">
        <text>Catalyzes the rearrangement of -S-S- bonds in proteins.</text>
        <dbReference type="EC" id="5.3.4.1"/>
    </reaction>
</comment>
<dbReference type="InParanoid" id="A7SXD7"/>
<dbReference type="InterPro" id="IPR005792">
    <property type="entry name" value="Prot_disulphide_isomerase"/>
</dbReference>
<evidence type="ECO:0000256" key="9">
    <source>
        <dbReference type="ARBA" id="ARBA00023284"/>
    </source>
</evidence>
<dbReference type="SUPFAM" id="SSF52833">
    <property type="entry name" value="Thioredoxin-like"/>
    <property type="match status" value="4"/>
</dbReference>
<dbReference type="PROSITE" id="PS51352">
    <property type="entry name" value="THIOREDOXIN_2"/>
    <property type="match status" value="2"/>
</dbReference>
<evidence type="ECO:0000256" key="7">
    <source>
        <dbReference type="ARBA" id="ARBA00023157"/>
    </source>
</evidence>
<dbReference type="AlphaFoldDB" id="A7SXD7"/>
<evidence type="ECO:0000256" key="8">
    <source>
        <dbReference type="ARBA" id="ARBA00023235"/>
    </source>
</evidence>
<dbReference type="PRINTS" id="PR00421">
    <property type="entry name" value="THIOREDOXIN"/>
</dbReference>
<feature type="domain" description="Thioredoxin" evidence="13">
    <location>
        <begin position="341"/>
        <end position="470"/>
    </location>
</feature>
<dbReference type="PANTHER" id="PTHR18929">
    <property type="entry name" value="PROTEIN DISULFIDE ISOMERASE"/>
    <property type="match status" value="1"/>
</dbReference>
<dbReference type="FunFam" id="3.40.30.10:FF:000077">
    <property type="entry name" value="Protein disulfide-isomerase"/>
    <property type="match status" value="1"/>
</dbReference>
<proteinExistence type="inferred from homology"/>
<dbReference type="GO" id="GO:0005788">
    <property type="term" value="C:endoplasmic reticulum lumen"/>
    <property type="evidence" value="ECO:0007669"/>
    <property type="project" value="UniProtKB-SubCell"/>
</dbReference>
<dbReference type="PANTHER" id="PTHR18929:SF132">
    <property type="entry name" value="PROTEIN DISULFIDE-ISOMERASE A3"/>
    <property type="match status" value="1"/>
</dbReference>
<reference evidence="14 15" key="1">
    <citation type="journal article" date="2007" name="Science">
        <title>Sea anemone genome reveals ancestral eumetazoan gene repertoire and genomic organization.</title>
        <authorList>
            <person name="Putnam N.H."/>
            <person name="Srivastava M."/>
            <person name="Hellsten U."/>
            <person name="Dirks B."/>
            <person name="Chapman J."/>
            <person name="Salamov A."/>
            <person name="Terry A."/>
            <person name="Shapiro H."/>
            <person name="Lindquist E."/>
            <person name="Kapitonov V.V."/>
            <person name="Jurka J."/>
            <person name="Genikhovich G."/>
            <person name="Grigoriev I.V."/>
            <person name="Lucas S.M."/>
            <person name="Steele R.E."/>
            <person name="Finnerty J.R."/>
            <person name="Technau U."/>
            <person name="Martindale M.Q."/>
            <person name="Rokhsar D.S."/>
        </authorList>
    </citation>
    <scope>NUCLEOTIDE SEQUENCE [LARGE SCALE GENOMIC DNA]</scope>
    <source>
        <strain evidence="15">CH2 X CH6</strain>
    </source>
</reference>
<evidence type="ECO:0000256" key="6">
    <source>
        <dbReference type="ARBA" id="ARBA00022824"/>
    </source>
</evidence>
<gene>
    <name evidence="14" type="ORF">NEMVEDRAFT_v1g218982</name>
</gene>
<dbReference type="CDD" id="cd02995">
    <property type="entry name" value="PDI_a_PDI_a'_C"/>
    <property type="match status" value="1"/>
</dbReference>
<keyword evidence="15" id="KW-1185">Reference proteome</keyword>
<evidence type="ECO:0000256" key="5">
    <source>
        <dbReference type="ARBA" id="ARBA00022737"/>
    </source>
</evidence>
<dbReference type="FunFam" id="3.40.30.10:FF:000045">
    <property type="entry name" value="Disulfide-isomerase A3"/>
    <property type="match status" value="1"/>
</dbReference>
<dbReference type="NCBIfam" id="TIGR01126">
    <property type="entry name" value="pdi_dom"/>
    <property type="match status" value="2"/>
</dbReference>
<keyword evidence="4 12" id="KW-0732">Signal</keyword>
<dbReference type="KEGG" id="nve:5502563"/>
<dbReference type="GO" id="GO:0003756">
    <property type="term" value="F:protein disulfide isomerase activity"/>
    <property type="evidence" value="ECO:0000318"/>
    <property type="project" value="GO_Central"/>
</dbReference>
<feature type="disulfide bond" description="Redox-active" evidence="10">
    <location>
        <begin position="391"/>
        <end position="394"/>
    </location>
</feature>
<keyword evidence="5" id="KW-0677">Repeat</keyword>
<dbReference type="eggNOG" id="KOG0190">
    <property type="taxonomic scope" value="Eukaryota"/>
</dbReference>
<dbReference type="GO" id="GO:0005783">
    <property type="term" value="C:endoplasmic reticulum"/>
    <property type="evidence" value="ECO:0000318"/>
    <property type="project" value="GO_Central"/>
</dbReference>
<name>A7SXD7_NEMVE</name>
<keyword evidence="7 10" id="KW-1015">Disulfide bond</keyword>
<evidence type="ECO:0000259" key="13">
    <source>
        <dbReference type="PROSITE" id="PS51352"/>
    </source>
</evidence>
<organism evidence="14 15">
    <name type="scientific">Nematostella vectensis</name>
    <name type="common">Starlet sea anemone</name>
    <dbReference type="NCBI Taxonomy" id="45351"/>
    <lineage>
        <taxon>Eukaryota</taxon>
        <taxon>Metazoa</taxon>
        <taxon>Cnidaria</taxon>
        <taxon>Anthozoa</taxon>
        <taxon>Hexacorallia</taxon>
        <taxon>Actiniaria</taxon>
        <taxon>Edwardsiidae</taxon>
        <taxon>Nematostella</taxon>
    </lineage>
</organism>
<dbReference type="InterPro" id="IPR013766">
    <property type="entry name" value="Thioredoxin_domain"/>
</dbReference>
<accession>A7SXD7</accession>
<dbReference type="NCBIfam" id="TIGR01130">
    <property type="entry name" value="ER_PDI_fam"/>
    <property type="match status" value="1"/>
</dbReference>
<dbReference type="EMBL" id="DS469884">
    <property type="protein sequence ID" value="EDO31634.1"/>
    <property type="molecule type" value="Genomic_DNA"/>
</dbReference>
<dbReference type="STRING" id="45351.A7SXD7"/>
<evidence type="ECO:0000256" key="3">
    <source>
        <dbReference type="ARBA" id="ARBA00006347"/>
    </source>
</evidence>
<dbReference type="Proteomes" id="UP000001593">
    <property type="component" value="Unassembled WGS sequence"/>
</dbReference>
<evidence type="ECO:0000313" key="14">
    <source>
        <dbReference type="EMBL" id="EDO31634.1"/>
    </source>
</evidence>
<dbReference type="FunCoup" id="A7SXD7">
    <property type="interactions" value="708"/>
</dbReference>
<evidence type="ECO:0000256" key="10">
    <source>
        <dbReference type="PIRSR" id="PIRSR605792-51"/>
    </source>
</evidence>
<dbReference type="InterPro" id="IPR017937">
    <property type="entry name" value="Thioredoxin_CS"/>
</dbReference>
<feature type="domain" description="Thioredoxin" evidence="13">
    <location>
        <begin position="10"/>
        <end position="127"/>
    </location>
</feature>
<evidence type="ECO:0000256" key="2">
    <source>
        <dbReference type="ARBA" id="ARBA00004319"/>
    </source>
</evidence>
<dbReference type="GO" id="GO:0034976">
    <property type="term" value="P:response to endoplasmic reticulum stress"/>
    <property type="evidence" value="ECO:0000318"/>
    <property type="project" value="GO_Central"/>
</dbReference>
<dbReference type="PROSITE" id="PS00194">
    <property type="entry name" value="THIOREDOXIN_1"/>
    <property type="match status" value="2"/>
</dbReference>
<keyword evidence="8 12" id="KW-0413">Isomerase</keyword>
<dbReference type="EC" id="5.3.4.1" evidence="12"/>
<protein>
    <recommendedName>
        <fullName evidence="12">Protein disulfide-isomerase</fullName>
        <ecNumber evidence="12">5.3.4.1</ecNumber>
    </recommendedName>
</protein>
<dbReference type="InterPro" id="IPR005788">
    <property type="entry name" value="PDI_thioredoxin-like_dom"/>
</dbReference>
<evidence type="ECO:0000256" key="11">
    <source>
        <dbReference type="RuleBase" id="RU004208"/>
    </source>
</evidence>
<keyword evidence="9 10" id="KW-0676">Redox-active center</keyword>